<evidence type="ECO:0000256" key="2">
    <source>
        <dbReference type="ARBA" id="ARBA00022692"/>
    </source>
</evidence>
<dbReference type="AlphaFoldDB" id="A0A1H7JJJ1"/>
<feature type="transmembrane region" description="Helical" evidence="5">
    <location>
        <begin position="141"/>
        <end position="163"/>
    </location>
</feature>
<dbReference type="OrthoDB" id="1653617at2"/>
<dbReference type="PANTHER" id="PTHR10000:SF8">
    <property type="entry name" value="HAD SUPERFAMILY HYDROLASE-LIKE, TYPE 3"/>
    <property type="match status" value="1"/>
</dbReference>
<dbReference type="Pfam" id="PF08282">
    <property type="entry name" value="Hydrolase_3"/>
    <property type="match status" value="1"/>
</dbReference>
<keyword evidence="3 5" id="KW-1133">Transmembrane helix</keyword>
<feature type="transmembrane region" description="Helical" evidence="5">
    <location>
        <begin position="93"/>
        <end position="111"/>
    </location>
</feature>
<accession>A0A1H7JJJ1</accession>
<evidence type="ECO:0000313" key="8">
    <source>
        <dbReference type="Proteomes" id="UP000186015"/>
    </source>
</evidence>
<feature type="transmembrane region" description="Helical" evidence="5">
    <location>
        <begin position="67"/>
        <end position="87"/>
    </location>
</feature>
<dbReference type="GO" id="GO:0016020">
    <property type="term" value="C:membrane"/>
    <property type="evidence" value="ECO:0007669"/>
    <property type="project" value="UniProtKB-SubCell"/>
</dbReference>
<feature type="domain" description="Integral membrane bound transporter" evidence="6">
    <location>
        <begin position="25"/>
        <end position="160"/>
    </location>
</feature>
<comment type="subcellular location">
    <subcellularLocation>
        <location evidence="1">Membrane</location>
        <topology evidence="1">Multi-pass membrane protein</topology>
    </subcellularLocation>
</comment>
<keyword evidence="4 5" id="KW-0472">Membrane</keyword>
<dbReference type="InterPro" id="IPR049453">
    <property type="entry name" value="Memb_transporter_dom"/>
</dbReference>
<gene>
    <name evidence="7" type="ORF">SAMN05216469_10588</name>
</gene>
<evidence type="ECO:0000256" key="4">
    <source>
        <dbReference type="ARBA" id="ARBA00023136"/>
    </source>
</evidence>
<organism evidence="7 8">
    <name type="scientific">Ruminococcus albus</name>
    <dbReference type="NCBI Taxonomy" id="1264"/>
    <lineage>
        <taxon>Bacteria</taxon>
        <taxon>Bacillati</taxon>
        <taxon>Bacillota</taxon>
        <taxon>Clostridia</taxon>
        <taxon>Eubacteriales</taxon>
        <taxon>Oscillospiraceae</taxon>
        <taxon>Ruminococcus</taxon>
    </lineage>
</organism>
<dbReference type="EMBL" id="FOAT01000005">
    <property type="protein sequence ID" value="SEK74702.1"/>
    <property type="molecule type" value="Genomic_DNA"/>
</dbReference>
<dbReference type="Gene3D" id="3.40.50.1000">
    <property type="entry name" value="HAD superfamily/HAD-like"/>
    <property type="match status" value="1"/>
</dbReference>
<dbReference type="Pfam" id="PF13515">
    <property type="entry name" value="FUSC_2"/>
    <property type="match status" value="1"/>
</dbReference>
<sequence>MEIPKKLPHIGARIIKSSVAVALCMVIYYFRTLLPVGNGIPFYSALAALWCMQPFQGTTKSNASQRSIGTLTGAVFGLVFILLLRCIGLTEPILVYLLASAIIVPVIYLTVITDNRNASFFSCVVFLSISLTHSFDDNPYLFVLNRVLDTFIGIGIGLAVNIFHMPVRHDSETLYVSGIDSVLIPDDHSVNAFSKVELNRMIESGVKFTISTIRTPAEVKTLMKGVDLKLPIIVMDGAAIYDMNEREYLEAEFLQTDICEEAERIIAGNGMHCFVNVMYDSTLLIFYGELKNTAEKKLYETHKHSPYRNYVRDIFRRHDASERVLYLTVLDESIKISVREKQLVNELGGFARITVADSEYDGYKYLKVFSPIASKEHMLVKLKSNTGCEKVVTIGSIKSKYDVYIGDGGGNAAIKKLKKLYRNDIYH</sequence>
<evidence type="ECO:0000256" key="3">
    <source>
        <dbReference type="ARBA" id="ARBA00022989"/>
    </source>
</evidence>
<dbReference type="GO" id="GO:0005829">
    <property type="term" value="C:cytosol"/>
    <property type="evidence" value="ECO:0007669"/>
    <property type="project" value="TreeGrafter"/>
</dbReference>
<dbReference type="Gene3D" id="3.30.1240.10">
    <property type="match status" value="1"/>
</dbReference>
<keyword evidence="2 5" id="KW-0812">Transmembrane</keyword>
<dbReference type="InterPro" id="IPR023214">
    <property type="entry name" value="HAD_sf"/>
</dbReference>
<evidence type="ECO:0000256" key="1">
    <source>
        <dbReference type="ARBA" id="ARBA00004141"/>
    </source>
</evidence>
<proteinExistence type="predicted"/>
<dbReference type="RefSeq" id="WP_074831936.1">
    <property type="nucleotide sequence ID" value="NZ_FOAT01000005.1"/>
</dbReference>
<evidence type="ECO:0000256" key="5">
    <source>
        <dbReference type="SAM" id="Phobius"/>
    </source>
</evidence>
<reference evidence="7 8" key="1">
    <citation type="submission" date="2016-10" db="EMBL/GenBank/DDBJ databases">
        <authorList>
            <person name="de Groot N.N."/>
        </authorList>
    </citation>
    <scope>NUCLEOTIDE SEQUENCE [LARGE SCALE GENOMIC DNA]</scope>
    <source>
        <strain evidence="7 8">KH2T6</strain>
    </source>
</reference>
<dbReference type="PANTHER" id="PTHR10000">
    <property type="entry name" value="PHOSPHOSERINE PHOSPHATASE"/>
    <property type="match status" value="1"/>
</dbReference>
<evidence type="ECO:0000313" key="7">
    <source>
        <dbReference type="EMBL" id="SEK74702.1"/>
    </source>
</evidence>
<dbReference type="InterPro" id="IPR036412">
    <property type="entry name" value="HAD-like_sf"/>
</dbReference>
<protein>
    <recommendedName>
        <fullName evidence="6">Integral membrane bound transporter domain-containing protein</fullName>
    </recommendedName>
</protein>
<dbReference type="GO" id="GO:0000287">
    <property type="term" value="F:magnesium ion binding"/>
    <property type="evidence" value="ECO:0007669"/>
    <property type="project" value="TreeGrafter"/>
</dbReference>
<name>A0A1H7JJJ1_RUMAL</name>
<dbReference type="GO" id="GO:0016791">
    <property type="term" value="F:phosphatase activity"/>
    <property type="evidence" value="ECO:0007669"/>
    <property type="project" value="TreeGrafter"/>
</dbReference>
<feature type="transmembrane region" description="Helical" evidence="5">
    <location>
        <begin position="118"/>
        <end position="135"/>
    </location>
</feature>
<dbReference type="SUPFAM" id="SSF56784">
    <property type="entry name" value="HAD-like"/>
    <property type="match status" value="1"/>
</dbReference>
<dbReference type="Proteomes" id="UP000186015">
    <property type="component" value="Unassembled WGS sequence"/>
</dbReference>
<feature type="transmembrane region" description="Helical" evidence="5">
    <location>
        <begin position="12"/>
        <end position="30"/>
    </location>
</feature>
<evidence type="ECO:0000259" key="6">
    <source>
        <dbReference type="Pfam" id="PF13515"/>
    </source>
</evidence>